<evidence type="ECO:0000313" key="1">
    <source>
        <dbReference type="EMBL" id="MBW0133905.1"/>
    </source>
</evidence>
<proteinExistence type="predicted"/>
<dbReference type="EMBL" id="JADQDK010000001">
    <property type="protein sequence ID" value="MBW0133905.1"/>
    <property type="molecule type" value="Genomic_DNA"/>
</dbReference>
<name>A0ABS6UNU5_9PSEU</name>
<sequence length="91" mass="10191">MRAVRDPDPSPADVVARQLLEVGDRLCRQFAVDGGPTAESVREQVRRARAEFGSPAVIAYLPVLIERALRRDLTVDRSNRHEDRTDGQPRA</sequence>
<organism evidence="1 2">
    <name type="scientific">Pseudonocardia abyssalis</name>
    <dbReference type="NCBI Taxonomy" id="2792008"/>
    <lineage>
        <taxon>Bacteria</taxon>
        <taxon>Bacillati</taxon>
        <taxon>Actinomycetota</taxon>
        <taxon>Actinomycetes</taxon>
        <taxon>Pseudonocardiales</taxon>
        <taxon>Pseudonocardiaceae</taxon>
        <taxon>Pseudonocardia</taxon>
    </lineage>
</organism>
<gene>
    <name evidence="1" type="ORF">I4I81_06515</name>
</gene>
<accession>A0ABS6UNU5</accession>
<keyword evidence="2" id="KW-1185">Reference proteome</keyword>
<protein>
    <submittedName>
        <fullName evidence="1">Uncharacterized protein</fullName>
    </submittedName>
</protein>
<dbReference type="NCBIfam" id="NF046112">
    <property type="entry name" value="MSMEG_6209_Nter"/>
    <property type="match status" value="1"/>
</dbReference>
<evidence type="ECO:0000313" key="2">
    <source>
        <dbReference type="Proteomes" id="UP000694287"/>
    </source>
</evidence>
<comment type="caution">
    <text evidence="1">The sequence shown here is derived from an EMBL/GenBank/DDBJ whole genome shotgun (WGS) entry which is preliminary data.</text>
</comment>
<reference evidence="1 2" key="1">
    <citation type="submission" date="2020-11" db="EMBL/GenBank/DDBJ databases">
        <title>Pseudonocardia abyssalis sp. nov. and Pseudonocardia oceani sp. nov., description and phylogenomic analysis of two novel actinomycetes isolated from the deep Southern Ocean.</title>
        <authorList>
            <person name="Parra J."/>
        </authorList>
    </citation>
    <scope>NUCLEOTIDE SEQUENCE [LARGE SCALE GENOMIC DNA]</scope>
    <source>
        <strain evidence="1 2">KRD-168</strain>
    </source>
</reference>
<dbReference type="Proteomes" id="UP000694287">
    <property type="component" value="Unassembled WGS sequence"/>
</dbReference>
<dbReference type="RefSeq" id="WP_218615886.1">
    <property type="nucleotide sequence ID" value="NZ_JADQDK010000001.1"/>
</dbReference>